<reference evidence="1" key="1">
    <citation type="submission" date="2023-03" db="EMBL/GenBank/DDBJ databases">
        <title>Massive genome expansion in bonnet fungi (Mycena s.s.) driven by repeated elements and novel gene families across ecological guilds.</title>
        <authorList>
            <consortium name="Lawrence Berkeley National Laboratory"/>
            <person name="Harder C.B."/>
            <person name="Miyauchi S."/>
            <person name="Viragh M."/>
            <person name="Kuo A."/>
            <person name="Thoen E."/>
            <person name="Andreopoulos B."/>
            <person name="Lu D."/>
            <person name="Skrede I."/>
            <person name="Drula E."/>
            <person name="Henrissat B."/>
            <person name="Morin E."/>
            <person name="Kohler A."/>
            <person name="Barry K."/>
            <person name="LaButti K."/>
            <person name="Morin E."/>
            <person name="Salamov A."/>
            <person name="Lipzen A."/>
            <person name="Mereny Z."/>
            <person name="Hegedus B."/>
            <person name="Baldrian P."/>
            <person name="Stursova M."/>
            <person name="Weitz H."/>
            <person name="Taylor A."/>
            <person name="Grigoriev I.V."/>
            <person name="Nagy L.G."/>
            <person name="Martin F."/>
            <person name="Kauserud H."/>
        </authorList>
    </citation>
    <scope>NUCLEOTIDE SEQUENCE</scope>
    <source>
        <strain evidence="1">CBHHK067</strain>
    </source>
</reference>
<dbReference type="EMBL" id="JARKIE010000008">
    <property type="protein sequence ID" value="KAJ7705536.1"/>
    <property type="molecule type" value="Genomic_DNA"/>
</dbReference>
<gene>
    <name evidence="1" type="ORF">B0H17DRAFT_1193193</name>
</gene>
<name>A0AAD7GUH6_MYCRO</name>
<organism evidence="1 2">
    <name type="scientific">Mycena rosella</name>
    <name type="common">Pink bonnet</name>
    <name type="synonym">Agaricus rosellus</name>
    <dbReference type="NCBI Taxonomy" id="1033263"/>
    <lineage>
        <taxon>Eukaryota</taxon>
        <taxon>Fungi</taxon>
        <taxon>Dikarya</taxon>
        <taxon>Basidiomycota</taxon>
        <taxon>Agaricomycotina</taxon>
        <taxon>Agaricomycetes</taxon>
        <taxon>Agaricomycetidae</taxon>
        <taxon>Agaricales</taxon>
        <taxon>Marasmiineae</taxon>
        <taxon>Mycenaceae</taxon>
        <taxon>Mycena</taxon>
    </lineage>
</organism>
<comment type="caution">
    <text evidence="1">The sequence shown here is derived from an EMBL/GenBank/DDBJ whole genome shotgun (WGS) entry which is preliminary data.</text>
</comment>
<sequence>MANPVALAQINLNLAPSLLPGFHLPAPPANPPNSGNVTSSVKLMAQTAHALRMGELLPAAAVEAVAFFEVEVIAARQITLHAAAAPAAGPAAAPAAPGVPLAAGGVPLILNAIAALGNRLETRMDGIDQPLDSLQRETAIARLRRFFIEAT</sequence>
<keyword evidence="2" id="KW-1185">Reference proteome</keyword>
<protein>
    <submittedName>
        <fullName evidence="1">Uncharacterized protein</fullName>
    </submittedName>
</protein>
<accession>A0AAD7GUH6</accession>
<dbReference type="AlphaFoldDB" id="A0AAD7GUH6"/>
<evidence type="ECO:0000313" key="2">
    <source>
        <dbReference type="Proteomes" id="UP001221757"/>
    </source>
</evidence>
<proteinExistence type="predicted"/>
<evidence type="ECO:0000313" key="1">
    <source>
        <dbReference type="EMBL" id="KAJ7705536.1"/>
    </source>
</evidence>
<dbReference type="Proteomes" id="UP001221757">
    <property type="component" value="Unassembled WGS sequence"/>
</dbReference>